<dbReference type="InterPro" id="IPR029035">
    <property type="entry name" value="DHS-like_NAD/FAD-binding_dom"/>
</dbReference>
<feature type="binding site" evidence="4">
    <location>
        <position position="160"/>
    </location>
    <ligand>
        <name>Zn(2+)</name>
        <dbReference type="ChEBI" id="CHEBI:29105"/>
    </ligand>
</feature>
<dbReference type="RefSeq" id="WP_322633290.1">
    <property type="nucleotide sequence ID" value="NZ_WIAO01000019.1"/>
</dbReference>
<feature type="domain" description="Deacetylase sirtuin-type" evidence="5">
    <location>
        <begin position="1"/>
        <end position="253"/>
    </location>
</feature>
<keyword evidence="4" id="KW-0479">Metal-binding</keyword>
<feature type="binding site" evidence="4">
    <location>
        <position position="132"/>
    </location>
    <ligand>
        <name>Zn(2+)</name>
        <dbReference type="ChEBI" id="CHEBI:29105"/>
    </ligand>
</feature>
<keyword evidence="3" id="KW-0520">NAD</keyword>
<protein>
    <recommendedName>
        <fullName evidence="1">protein acetyllysine N-acetyltransferase</fullName>
        <ecNumber evidence="1">2.3.1.286</ecNumber>
    </recommendedName>
</protein>
<dbReference type="InterPro" id="IPR026590">
    <property type="entry name" value="Ssirtuin_cat_dom"/>
</dbReference>
<reference evidence="6 7" key="1">
    <citation type="submission" date="2019-10" db="EMBL/GenBank/DDBJ databases">
        <title>Glycomyces albidus sp. nov., a novel actinomycete isolated from rhizosphere soil of wheat (Triticum aestivum L.).</title>
        <authorList>
            <person name="Qian L."/>
        </authorList>
    </citation>
    <scope>NUCLEOTIDE SEQUENCE [LARGE SCALE GENOMIC DNA]</scope>
    <source>
        <strain evidence="6 7">NEAU-7082</strain>
    </source>
</reference>
<feature type="binding site" evidence="4">
    <location>
        <position position="135"/>
    </location>
    <ligand>
        <name>Zn(2+)</name>
        <dbReference type="ChEBI" id="CHEBI:29105"/>
    </ligand>
</feature>
<dbReference type="SUPFAM" id="SSF52467">
    <property type="entry name" value="DHS-like NAD/FAD-binding domain"/>
    <property type="match status" value="1"/>
</dbReference>
<evidence type="ECO:0000259" key="5">
    <source>
        <dbReference type="PROSITE" id="PS50305"/>
    </source>
</evidence>
<dbReference type="PANTHER" id="PTHR11085:SF4">
    <property type="entry name" value="NAD-DEPENDENT PROTEIN DEACYLASE"/>
    <property type="match status" value="1"/>
</dbReference>
<feature type="active site" description="Proton acceptor" evidence="4">
    <location>
        <position position="124"/>
    </location>
</feature>
<dbReference type="GO" id="GO:0046872">
    <property type="term" value="F:metal ion binding"/>
    <property type="evidence" value="ECO:0007669"/>
    <property type="project" value="UniProtKB-KW"/>
</dbReference>
<gene>
    <name evidence="6" type="ORF">GFD30_15565</name>
</gene>
<dbReference type="AlphaFoldDB" id="A0A6L5GBH4"/>
<dbReference type="InterPro" id="IPR026591">
    <property type="entry name" value="Sirtuin_cat_small_dom_sf"/>
</dbReference>
<evidence type="ECO:0000256" key="3">
    <source>
        <dbReference type="ARBA" id="ARBA00023027"/>
    </source>
</evidence>
<accession>A0A6L5GBH4</accession>
<dbReference type="InterPro" id="IPR003000">
    <property type="entry name" value="Sirtuin"/>
</dbReference>
<evidence type="ECO:0000256" key="4">
    <source>
        <dbReference type="PROSITE-ProRule" id="PRU00236"/>
    </source>
</evidence>
<organism evidence="6 7">
    <name type="scientific">Glycomyces albidus</name>
    <dbReference type="NCBI Taxonomy" id="2656774"/>
    <lineage>
        <taxon>Bacteria</taxon>
        <taxon>Bacillati</taxon>
        <taxon>Actinomycetota</taxon>
        <taxon>Actinomycetes</taxon>
        <taxon>Glycomycetales</taxon>
        <taxon>Glycomycetaceae</taxon>
        <taxon>Glycomyces</taxon>
    </lineage>
</organism>
<evidence type="ECO:0000256" key="1">
    <source>
        <dbReference type="ARBA" id="ARBA00012928"/>
    </source>
</evidence>
<evidence type="ECO:0000313" key="7">
    <source>
        <dbReference type="Proteomes" id="UP000477750"/>
    </source>
</evidence>
<evidence type="ECO:0000256" key="2">
    <source>
        <dbReference type="ARBA" id="ARBA00022679"/>
    </source>
</evidence>
<evidence type="ECO:0000313" key="6">
    <source>
        <dbReference type="EMBL" id="MQM26978.1"/>
    </source>
</evidence>
<feature type="binding site" evidence="4">
    <location>
        <position position="157"/>
    </location>
    <ligand>
        <name>Zn(2+)</name>
        <dbReference type="ChEBI" id="CHEBI:29105"/>
    </ligand>
</feature>
<keyword evidence="4" id="KW-0862">Zinc</keyword>
<dbReference type="Gene3D" id="3.30.1600.10">
    <property type="entry name" value="SIR2/SIRT2 'Small Domain"/>
    <property type="match status" value="1"/>
</dbReference>
<dbReference type="Pfam" id="PF02146">
    <property type="entry name" value="SIR2"/>
    <property type="match status" value="1"/>
</dbReference>
<dbReference type="EC" id="2.3.1.286" evidence="1"/>
<proteinExistence type="predicted"/>
<keyword evidence="7" id="KW-1185">Reference proteome</keyword>
<dbReference type="EMBL" id="WIAO01000019">
    <property type="protein sequence ID" value="MQM26978.1"/>
    <property type="molecule type" value="Genomic_DNA"/>
</dbReference>
<dbReference type="InterPro" id="IPR050134">
    <property type="entry name" value="NAD-dep_sirtuin_deacylases"/>
</dbReference>
<sequence>MSETSVSAVARWFAEAESVVVLTGAGISTESGIPDFRGPQGVWTKNPAAQYLFTIDNYLADPDVRRQAWAARLASPVWTAEPNAGHRALVDYERTGRLRAILTQNIDGLHQAAGSAADRVVELHGTAREVVCLACGDRRPMPEVLPRIEAGEADPHCLECGGILKSATVSFGQQLDPDVVETAAAATRDADLFVAVGTSLGVYPAAGFCDFAIRLGTRLVIVNAEPTPYDEDASAVLRLPIGEVLPELVAAAA</sequence>
<dbReference type="GO" id="GO:0017136">
    <property type="term" value="F:histone deacetylase activity, NAD-dependent"/>
    <property type="evidence" value="ECO:0007669"/>
    <property type="project" value="TreeGrafter"/>
</dbReference>
<name>A0A6L5GBH4_9ACTN</name>
<dbReference type="GO" id="GO:0070403">
    <property type="term" value="F:NAD+ binding"/>
    <property type="evidence" value="ECO:0007669"/>
    <property type="project" value="InterPro"/>
</dbReference>
<dbReference type="Gene3D" id="3.40.50.1220">
    <property type="entry name" value="TPP-binding domain"/>
    <property type="match status" value="1"/>
</dbReference>
<dbReference type="Proteomes" id="UP000477750">
    <property type="component" value="Unassembled WGS sequence"/>
</dbReference>
<dbReference type="PROSITE" id="PS50305">
    <property type="entry name" value="SIRTUIN"/>
    <property type="match status" value="1"/>
</dbReference>
<dbReference type="PANTHER" id="PTHR11085">
    <property type="entry name" value="NAD-DEPENDENT PROTEIN DEACYLASE SIRTUIN-5, MITOCHONDRIAL-RELATED"/>
    <property type="match status" value="1"/>
</dbReference>
<comment type="caution">
    <text evidence="6">The sequence shown here is derived from an EMBL/GenBank/DDBJ whole genome shotgun (WGS) entry which is preliminary data.</text>
</comment>
<keyword evidence="2" id="KW-0808">Transferase</keyword>